<keyword evidence="2" id="KW-1185">Reference proteome</keyword>
<proteinExistence type="predicted"/>
<dbReference type="Proteomes" id="UP000435036">
    <property type="component" value="Unassembled WGS sequence"/>
</dbReference>
<accession>A0A6N8KXB2</accession>
<evidence type="ECO:0000313" key="1">
    <source>
        <dbReference type="EMBL" id="MVZ60558.1"/>
    </source>
</evidence>
<organism evidence="1 2">
    <name type="scientific">Sphingobacterium humi</name>
    <dbReference type="NCBI Taxonomy" id="1796905"/>
    <lineage>
        <taxon>Bacteria</taxon>
        <taxon>Pseudomonadati</taxon>
        <taxon>Bacteroidota</taxon>
        <taxon>Sphingobacteriia</taxon>
        <taxon>Sphingobacteriales</taxon>
        <taxon>Sphingobacteriaceae</taxon>
        <taxon>Sphingobacterium</taxon>
    </lineage>
</organism>
<dbReference type="OrthoDB" id="1452523at2"/>
<protein>
    <recommendedName>
        <fullName evidence="3">Fibrobacter succinogenes major paralogous domain-containing protein</fullName>
    </recommendedName>
</protein>
<sequence length="571" mass="63436">MLVSCNSEKNFQLETGRDTQVKVVFNGVAFEELPATTRGNYNRTWVTAFATTSLGRQGSGSAFAEGGLMYSSLSIEDPKLLKQDNPFTRKTSDLGTNINYRMLVYLADGSLLAQEQFNSEDKNASLALISGEELTFVVYSFGNSSNIPEVSPDSKLGSEVLKDISGDADFLYSKFTKKFALHSDNFLSIVLRYQMAKITVAFETPPDMGVMTAVDASLGMHYPQADFHFANNSLVPKGTGKMLPLSIKETGSLVKSEAIVLCGVSTSGKILRINSITLNGMTQPIIGTPLGQMPNQSLPELTDFEIRAGYSYTLKVSFQASGIQVGNLVWAKGNLAKVNGIYFNRHLPEECGWIQGINYHSPDFIQNARYHTDYWTFDSFEPIKSLTEYYPTNTHPDAIKAVVDDPCTKVTGGRWRMPTIQEFTNLGALETTLSPGVKAQQPNGNPKVDYIWWNGHNELTKAPERLRFYAAGRGWGLGDHPTGLWNIYHMQYHAIDAHMNLPSCVAGYDAYVAGEEKFRNPETGGCTYRSDTPLYRGTLSGDTFVSDRKFENNLHYSRDERLPIRCVRDVL</sequence>
<dbReference type="RefSeq" id="WP_160367204.1">
    <property type="nucleotide sequence ID" value="NZ_WSQA01000001.1"/>
</dbReference>
<name>A0A6N8KXB2_9SPHI</name>
<evidence type="ECO:0000313" key="2">
    <source>
        <dbReference type="Proteomes" id="UP000435036"/>
    </source>
</evidence>
<evidence type="ECO:0008006" key="3">
    <source>
        <dbReference type="Google" id="ProtNLM"/>
    </source>
</evidence>
<reference evidence="1 2" key="1">
    <citation type="submission" date="2019-12" db="EMBL/GenBank/DDBJ databases">
        <authorList>
            <person name="Dong K."/>
        </authorList>
    </citation>
    <scope>NUCLEOTIDE SEQUENCE [LARGE SCALE GENOMIC DNA]</scope>
    <source>
        <strain evidence="1 2">JCM 31225</strain>
    </source>
</reference>
<dbReference type="EMBL" id="WSQA01000001">
    <property type="protein sequence ID" value="MVZ60558.1"/>
    <property type="molecule type" value="Genomic_DNA"/>
</dbReference>
<comment type="caution">
    <text evidence="1">The sequence shown here is derived from an EMBL/GenBank/DDBJ whole genome shotgun (WGS) entry which is preliminary data.</text>
</comment>
<gene>
    <name evidence="1" type="ORF">GQF63_00850</name>
</gene>
<dbReference type="AlphaFoldDB" id="A0A6N8KXB2"/>